<reference evidence="9" key="1">
    <citation type="submission" date="2025-08" db="UniProtKB">
        <authorList>
            <consortium name="Ensembl"/>
        </authorList>
    </citation>
    <scope>IDENTIFICATION</scope>
</reference>
<keyword evidence="7" id="KW-0479">Metal-binding</keyword>
<dbReference type="AlphaFoldDB" id="A0A7M4EHX2"/>
<keyword evidence="8" id="KW-1133">Transmembrane helix</keyword>
<organism evidence="9 10">
    <name type="scientific">Crocodylus porosus</name>
    <name type="common">Saltwater crocodile</name>
    <name type="synonym">Estuarine crocodile</name>
    <dbReference type="NCBI Taxonomy" id="8502"/>
    <lineage>
        <taxon>Eukaryota</taxon>
        <taxon>Metazoa</taxon>
        <taxon>Chordata</taxon>
        <taxon>Craniata</taxon>
        <taxon>Vertebrata</taxon>
        <taxon>Euteleostomi</taxon>
        <taxon>Archelosauria</taxon>
        <taxon>Archosauria</taxon>
        <taxon>Crocodylia</taxon>
        <taxon>Longirostres</taxon>
        <taxon>Crocodylidae</taxon>
        <taxon>Crocodylus</taxon>
    </lineage>
</organism>
<keyword evidence="10" id="KW-1185">Reference proteome</keyword>
<feature type="transmembrane region" description="Helical" evidence="8">
    <location>
        <begin position="291"/>
        <end position="313"/>
    </location>
</feature>
<gene>
    <name evidence="9" type="primary">GBGT1</name>
</gene>
<dbReference type="InterPro" id="IPR005076">
    <property type="entry name" value="Glyco_trans_6"/>
</dbReference>
<proteinExistence type="inferred from homology"/>
<comment type="similarity">
    <text evidence="2">Belongs to the glycosyltransferase 6 family.</text>
</comment>
<feature type="binding site" evidence="6">
    <location>
        <position position="248"/>
    </location>
    <ligand>
        <name>an alpha-L-fucosyl-(1-&gt;2)-beta-D-galactosyl derivative</name>
        <dbReference type="ChEBI" id="CHEBI:140327"/>
    </ligand>
</feature>
<dbReference type="Proteomes" id="UP000594220">
    <property type="component" value="Unplaced"/>
</dbReference>
<keyword evidence="4" id="KW-0808">Transferase</keyword>
<comment type="cofactor">
    <cofactor evidence="7">
        <name>Mn(2+)</name>
        <dbReference type="ChEBI" id="CHEBI:29035"/>
    </cofactor>
    <text evidence="7">Binds 1 Mn(2+) ion per subunit.</text>
</comment>
<evidence type="ECO:0000256" key="6">
    <source>
        <dbReference type="PIRSR" id="PIRSR605076-2"/>
    </source>
</evidence>
<dbReference type="GO" id="GO:0016020">
    <property type="term" value="C:membrane"/>
    <property type="evidence" value="ECO:0007669"/>
    <property type="project" value="UniProtKB-SubCell"/>
</dbReference>
<dbReference type="PANTHER" id="PTHR10462">
    <property type="entry name" value="GLYCOSYLTRANSFERASE-RELATED"/>
    <property type="match status" value="1"/>
</dbReference>
<dbReference type="SUPFAM" id="SSF53448">
    <property type="entry name" value="Nucleotide-diphospho-sugar transferases"/>
    <property type="match status" value="1"/>
</dbReference>
<feature type="binding site" evidence="6">
    <location>
        <position position="69"/>
    </location>
    <ligand>
        <name>UDP-N-acetyl-alpha-D-galactosamine</name>
        <dbReference type="ChEBI" id="CHEBI:67138"/>
    </ligand>
</feature>
<comment type="subcellular location">
    <subcellularLocation>
        <location evidence="1">Membrane</location>
        <topology evidence="1">Single-pass type II membrane protein</topology>
    </subcellularLocation>
</comment>
<evidence type="ECO:0000313" key="9">
    <source>
        <dbReference type="Ensembl" id="ENSCPRP00005010076.1"/>
    </source>
</evidence>
<evidence type="ECO:0000256" key="2">
    <source>
        <dbReference type="ARBA" id="ARBA00010413"/>
    </source>
</evidence>
<keyword evidence="8" id="KW-0812">Transmembrane</keyword>
<evidence type="ECO:0000256" key="5">
    <source>
        <dbReference type="PIRSR" id="PIRSR605076-1"/>
    </source>
</evidence>
<sequence>TLNIPLSILLPVSFAQLLGRGSRDHLPFIYLLFPLPTGVGITFSSEILDSAYKPLDLTIRMIASAIEKYVKFVDHFLESVEKHLMEGYQVNYYTFTNHPQAVPRAGLQPAQSLCMVPIRNCSHWQEISMCRMEAINGHIAETIHWEVDCWILVFCLDIATVFHNPWGAETLREVVVALYPGYFNIPQRRFSYVGRSTSATFIPDGEGDFYYGRAVIGGLVKKVYDFTEMCHITILADETSGIMAARQESHLNRYVLSHKGFQTCGGLSFFFFSRNEELKLLPLEEAFYSDFLALLYGLIVELAQMVLLIQGWFKALQKQLFWSHHWC</sequence>
<evidence type="ECO:0000256" key="4">
    <source>
        <dbReference type="ARBA" id="ARBA00022679"/>
    </source>
</evidence>
<keyword evidence="7" id="KW-0464">Manganese</keyword>
<feature type="active site" description="Nucleophile" evidence="5">
    <location>
        <position position="248"/>
    </location>
</feature>
<evidence type="ECO:0000313" key="10">
    <source>
        <dbReference type="Proteomes" id="UP000594220"/>
    </source>
</evidence>
<dbReference type="GO" id="GO:0046872">
    <property type="term" value="F:metal ion binding"/>
    <property type="evidence" value="ECO:0007669"/>
    <property type="project" value="UniProtKB-KW"/>
</dbReference>
<dbReference type="GO" id="GO:0031982">
    <property type="term" value="C:vesicle"/>
    <property type="evidence" value="ECO:0007669"/>
    <property type="project" value="TreeGrafter"/>
</dbReference>
<dbReference type="InterPro" id="IPR029044">
    <property type="entry name" value="Nucleotide-diphossugar_trans"/>
</dbReference>
<dbReference type="OMA" id="CHITILA"/>
<keyword evidence="3" id="KW-0328">Glycosyltransferase</keyword>
<reference evidence="9" key="2">
    <citation type="submission" date="2025-09" db="UniProtKB">
        <authorList>
            <consortium name="Ensembl"/>
        </authorList>
    </citation>
    <scope>IDENTIFICATION</scope>
</reference>
<evidence type="ECO:0000256" key="3">
    <source>
        <dbReference type="ARBA" id="ARBA00022676"/>
    </source>
</evidence>
<protein>
    <submittedName>
        <fullName evidence="9">Globoside alpha-1,3-N-acetylgalactosaminyltransferase 1 (FORS blood group)</fullName>
    </submittedName>
</protein>
<dbReference type="GO" id="GO:0005975">
    <property type="term" value="P:carbohydrate metabolic process"/>
    <property type="evidence" value="ECO:0007669"/>
    <property type="project" value="InterPro"/>
</dbReference>
<name>A0A7M4EHX2_CROPO</name>
<keyword evidence="8" id="KW-0472">Membrane</keyword>
<evidence type="ECO:0000256" key="7">
    <source>
        <dbReference type="PIRSR" id="PIRSR605076-3"/>
    </source>
</evidence>
<dbReference type="Gene3D" id="3.90.550.10">
    <property type="entry name" value="Spore Coat Polysaccharide Biosynthesis Protein SpsA, Chain A"/>
    <property type="match status" value="1"/>
</dbReference>
<dbReference type="PANTHER" id="PTHR10462:SF49">
    <property type="entry name" value="GLOBOSIDE ALPHA-1,3-N-ACETYLGALACTOSAMINYLTRANSFERASE 1"/>
    <property type="match status" value="1"/>
</dbReference>
<dbReference type="GO" id="GO:0005794">
    <property type="term" value="C:Golgi apparatus"/>
    <property type="evidence" value="ECO:0007669"/>
    <property type="project" value="TreeGrafter"/>
</dbReference>
<dbReference type="GeneTree" id="ENSGT00950000182858"/>
<dbReference type="GO" id="GO:0047277">
    <property type="term" value="F:globoside alpha-N-acetylgalactosaminyltransferase activity"/>
    <property type="evidence" value="ECO:0007669"/>
    <property type="project" value="Ensembl"/>
</dbReference>
<feature type="binding site" evidence="7">
    <location>
        <position position="157"/>
    </location>
    <ligand>
        <name>Mn(2+)</name>
        <dbReference type="ChEBI" id="CHEBI:29035"/>
    </ligand>
</feature>
<dbReference type="Pfam" id="PF03414">
    <property type="entry name" value="Glyco_transf_6"/>
    <property type="match status" value="1"/>
</dbReference>
<evidence type="ECO:0000256" key="1">
    <source>
        <dbReference type="ARBA" id="ARBA00004606"/>
    </source>
</evidence>
<evidence type="ECO:0000256" key="8">
    <source>
        <dbReference type="SAM" id="Phobius"/>
    </source>
</evidence>
<dbReference type="Ensembl" id="ENSCPRT00005011867.1">
    <property type="protein sequence ID" value="ENSCPRP00005010076.1"/>
    <property type="gene ID" value="ENSCPRG00005007166.1"/>
</dbReference>
<accession>A0A7M4EHX2</accession>